<dbReference type="RefSeq" id="NP_705636.1">
    <property type="nucleotide sequence ID" value="NC_004333.2"/>
</dbReference>
<evidence type="ECO:0000313" key="4">
    <source>
        <dbReference type="EMBL" id="AAN38011.1"/>
    </source>
</evidence>
<gene>
    <name evidence="4" type="primary">Bcep781-10</name>
</gene>
<protein>
    <submittedName>
        <fullName evidence="4">Gp10</fullName>
    </submittedName>
</protein>
<name>Q8HAP9_9CAUD</name>
<evidence type="ECO:0000259" key="3">
    <source>
        <dbReference type="Pfam" id="PF01555"/>
    </source>
</evidence>
<evidence type="ECO:0000256" key="2">
    <source>
        <dbReference type="ARBA" id="ARBA00022679"/>
    </source>
</evidence>
<evidence type="ECO:0000313" key="5">
    <source>
        <dbReference type="Proteomes" id="UP000011235"/>
    </source>
</evidence>
<dbReference type="Pfam" id="PF01555">
    <property type="entry name" value="N6_N4_Mtase"/>
    <property type="match status" value="1"/>
</dbReference>
<keyword evidence="5" id="KW-1185">Reference proteome</keyword>
<keyword evidence="2" id="KW-0808">Transferase</keyword>
<reference evidence="4 5" key="1">
    <citation type="journal article" date="2006" name="J. Bacteriol.">
        <title>Divergence and mosaicism among virulent soil phages of the Burkholderia cepacia complex.</title>
        <authorList>
            <person name="Summer E.J."/>
            <person name="Gonzalez C.F."/>
            <person name="Bomer M."/>
            <person name="Carlile T."/>
            <person name="Embry A."/>
            <person name="Kucherka A.M."/>
            <person name="Lee J."/>
            <person name="Mebane L."/>
            <person name="Morrison W.C."/>
            <person name="Mark L."/>
            <person name="King M.D."/>
            <person name="LiPuma J.J."/>
            <person name="Vidaver A.K."/>
            <person name="Young R."/>
        </authorList>
    </citation>
    <scope>NUCLEOTIDE SEQUENCE</scope>
    <source>
        <strain evidence="5">Isolate -/United States/Beer/1978</strain>
    </source>
</reference>
<keyword evidence="1" id="KW-0489">Methyltransferase</keyword>
<dbReference type="InterPro" id="IPR001091">
    <property type="entry name" value="RM_Methyltransferase"/>
</dbReference>
<feature type="domain" description="DNA methylase N-4/N-6" evidence="3">
    <location>
        <begin position="28"/>
        <end position="245"/>
    </location>
</feature>
<proteinExistence type="predicted"/>
<sequence>MLIDKHVNYELYWGDCLDLMRLLPDASVDMVMCDLPYGTTACAWDSVLPFDALWAQYRRIVKSRGAVVLTAAQPFTSALVASNFEWFKYDWVWAKNRPTNFAHAKNKPMPKHESVLVFSPGTTVHASQSKLRMTYNPQGLTRIEPRKMKTYNTDAMFSKRGSHGEYTQEFTNYPHSLLEFSTDQLNLHPTAKPVALMEYLIRTYTSEGDTVLDNCMGSGTTGVACINTGRRFIGMEKDADYALIATGRMREAIDRDIPIDLC</sequence>
<dbReference type="Proteomes" id="UP000011235">
    <property type="component" value="Segment"/>
</dbReference>
<dbReference type="GO" id="GO:0032259">
    <property type="term" value="P:methylation"/>
    <property type="evidence" value="ECO:0007669"/>
    <property type="project" value="UniProtKB-KW"/>
</dbReference>
<dbReference type="PRINTS" id="PR00508">
    <property type="entry name" value="S21N4MTFRASE"/>
</dbReference>
<dbReference type="REBASE" id="8269">
    <property type="entry name" value="M.Bcep781ORFAP"/>
</dbReference>
<dbReference type="GO" id="GO:0008170">
    <property type="term" value="F:N-methyltransferase activity"/>
    <property type="evidence" value="ECO:0007669"/>
    <property type="project" value="InterPro"/>
</dbReference>
<accession>Q8HAP9</accession>
<dbReference type="EMBL" id="AF543311">
    <property type="protein sequence ID" value="AAN38011.1"/>
    <property type="molecule type" value="Genomic_DNA"/>
</dbReference>
<dbReference type="InterPro" id="IPR002941">
    <property type="entry name" value="DNA_methylase_N4/N6"/>
</dbReference>
<organism evidence="4 5">
    <name type="scientific">Burkholderia phage Bcep781</name>
    <dbReference type="NCBI Taxonomy" id="2883946"/>
    <lineage>
        <taxon>Viruses</taxon>
        <taxon>Duplodnaviria</taxon>
        <taxon>Heunggongvirae</taxon>
        <taxon>Uroviricota</taxon>
        <taxon>Caudoviricetes</taxon>
        <taxon>Naesvirus</taxon>
        <taxon>Naesvirus bcep781</taxon>
    </lineage>
</organism>
<dbReference type="KEGG" id="vg:955723"/>
<dbReference type="InterPro" id="IPR029063">
    <property type="entry name" value="SAM-dependent_MTases_sf"/>
</dbReference>
<dbReference type="SUPFAM" id="SSF53335">
    <property type="entry name" value="S-adenosyl-L-methionine-dependent methyltransferases"/>
    <property type="match status" value="1"/>
</dbReference>
<evidence type="ECO:0000256" key="1">
    <source>
        <dbReference type="ARBA" id="ARBA00022603"/>
    </source>
</evidence>
<dbReference type="GO" id="GO:0003677">
    <property type="term" value="F:DNA binding"/>
    <property type="evidence" value="ECO:0007669"/>
    <property type="project" value="InterPro"/>
</dbReference>
<dbReference type="GeneID" id="955723"/>
<dbReference type="Gene3D" id="3.40.50.150">
    <property type="entry name" value="Vaccinia Virus protein VP39"/>
    <property type="match status" value="1"/>
</dbReference>